<gene>
    <name evidence="2" type="primary">MKP1</name>
    <name evidence="2" type="ORF">SNEC2469_LOCUS14762</name>
</gene>
<keyword evidence="3" id="KW-1185">Reference proteome</keyword>
<evidence type="ECO:0000256" key="1">
    <source>
        <dbReference type="SAM" id="Phobius"/>
    </source>
</evidence>
<name>A0A812T980_9DINO</name>
<proteinExistence type="predicted"/>
<dbReference type="OrthoDB" id="10252009at2759"/>
<evidence type="ECO:0000313" key="2">
    <source>
        <dbReference type="EMBL" id="CAE7516325.1"/>
    </source>
</evidence>
<organism evidence="2 3">
    <name type="scientific">Symbiodinium necroappetens</name>
    <dbReference type="NCBI Taxonomy" id="1628268"/>
    <lineage>
        <taxon>Eukaryota</taxon>
        <taxon>Sar</taxon>
        <taxon>Alveolata</taxon>
        <taxon>Dinophyceae</taxon>
        <taxon>Suessiales</taxon>
        <taxon>Symbiodiniaceae</taxon>
        <taxon>Symbiodinium</taxon>
    </lineage>
</organism>
<reference evidence="2" key="1">
    <citation type="submission" date="2021-02" db="EMBL/GenBank/DDBJ databases">
        <authorList>
            <person name="Dougan E. K."/>
            <person name="Rhodes N."/>
            <person name="Thang M."/>
            <person name="Chan C."/>
        </authorList>
    </citation>
    <scope>NUCLEOTIDE SEQUENCE</scope>
</reference>
<protein>
    <submittedName>
        <fullName evidence="2">MKP1 protein</fullName>
    </submittedName>
</protein>
<keyword evidence="1" id="KW-1133">Transmembrane helix</keyword>
<keyword evidence="1" id="KW-0812">Transmembrane</keyword>
<dbReference type="AlphaFoldDB" id="A0A812T980"/>
<sequence>MALRRRTASLGRLIAFALRPVIDSATTGALFTGLALVAIAWWRSRGGLLQWLRYGTAATGLGEKGASASKVLEWLFIGGDRAAANGIEIRQGMVSPISSTAQSGYLSTCLTRETSGSI</sequence>
<dbReference type="Proteomes" id="UP000601435">
    <property type="component" value="Unassembled WGS sequence"/>
</dbReference>
<dbReference type="EMBL" id="CAJNJA010023777">
    <property type="protein sequence ID" value="CAE7516325.1"/>
    <property type="molecule type" value="Genomic_DNA"/>
</dbReference>
<feature type="transmembrane region" description="Helical" evidence="1">
    <location>
        <begin position="21"/>
        <end position="42"/>
    </location>
</feature>
<evidence type="ECO:0000313" key="3">
    <source>
        <dbReference type="Proteomes" id="UP000601435"/>
    </source>
</evidence>
<keyword evidence="1" id="KW-0472">Membrane</keyword>
<accession>A0A812T980</accession>
<comment type="caution">
    <text evidence="2">The sequence shown here is derived from an EMBL/GenBank/DDBJ whole genome shotgun (WGS) entry which is preliminary data.</text>
</comment>